<reference evidence="1 2" key="1">
    <citation type="submission" date="2018-11" db="EMBL/GenBank/DDBJ databases">
        <authorList>
            <consortium name="Pathogen Informatics"/>
        </authorList>
    </citation>
    <scope>NUCLEOTIDE SEQUENCE [LARGE SCALE GENOMIC DNA]</scope>
</reference>
<dbReference type="OrthoDB" id="69177at2759"/>
<gene>
    <name evidence="1" type="ORF">ASIM_LOCUS9405</name>
</gene>
<name>A0A3P6Q4E4_ANISI</name>
<protein>
    <submittedName>
        <fullName evidence="1">Uncharacterized protein</fullName>
    </submittedName>
</protein>
<proteinExistence type="predicted"/>
<sequence length="47" mass="5734">MAIFIAKPIPFVEEFLEKIENMMYPKEKIDLYVYNNQKYNEHDVSHL</sequence>
<keyword evidence="2" id="KW-1185">Reference proteome</keyword>
<organism evidence="1 2">
    <name type="scientific">Anisakis simplex</name>
    <name type="common">Herring worm</name>
    <dbReference type="NCBI Taxonomy" id="6269"/>
    <lineage>
        <taxon>Eukaryota</taxon>
        <taxon>Metazoa</taxon>
        <taxon>Ecdysozoa</taxon>
        <taxon>Nematoda</taxon>
        <taxon>Chromadorea</taxon>
        <taxon>Rhabditida</taxon>
        <taxon>Spirurina</taxon>
        <taxon>Ascaridomorpha</taxon>
        <taxon>Ascaridoidea</taxon>
        <taxon>Anisakidae</taxon>
        <taxon>Anisakis</taxon>
        <taxon>Anisakis simplex complex</taxon>
    </lineage>
</organism>
<dbReference type="AlphaFoldDB" id="A0A3P6Q4E4"/>
<dbReference type="Proteomes" id="UP000267096">
    <property type="component" value="Unassembled WGS sequence"/>
</dbReference>
<evidence type="ECO:0000313" key="1">
    <source>
        <dbReference type="EMBL" id="VDK39160.1"/>
    </source>
</evidence>
<evidence type="ECO:0000313" key="2">
    <source>
        <dbReference type="Proteomes" id="UP000267096"/>
    </source>
</evidence>
<accession>A0A3P6Q4E4</accession>
<dbReference type="EMBL" id="UYRR01028623">
    <property type="protein sequence ID" value="VDK39160.1"/>
    <property type="molecule type" value="Genomic_DNA"/>
</dbReference>